<dbReference type="PANTHER" id="PTHR39420:SF1">
    <property type="entry name" value="HYDROLASE"/>
    <property type="match status" value="1"/>
</dbReference>
<keyword evidence="1" id="KW-0378">Hydrolase</keyword>
<proteinExistence type="predicted"/>
<dbReference type="PANTHER" id="PTHR39420">
    <property type="match status" value="1"/>
</dbReference>
<evidence type="ECO:0000313" key="2">
    <source>
        <dbReference type="Proteomes" id="UP000199288"/>
    </source>
</evidence>
<keyword evidence="2" id="KW-1185">Reference proteome</keyword>
<dbReference type="Proteomes" id="UP000199288">
    <property type="component" value="Unassembled WGS sequence"/>
</dbReference>
<protein>
    <submittedName>
        <fullName evidence="1">Putative hydrolase/uncharacterized protein, coenzyme F420 biosynthesis associated</fullName>
    </submittedName>
</protein>
<dbReference type="NCBIfam" id="TIGR03624">
    <property type="entry name" value="putative hydrolase"/>
    <property type="match status" value="1"/>
</dbReference>
<dbReference type="Gene3D" id="1.20.150.30">
    <property type="entry name" value="Zincin-like metallopeptidase, N-terminal domain"/>
    <property type="match status" value="1"/>
</dbReference>
<dbReference type="NCBIfam" id="TIGR03883">
    <property type="entry name" value="DUF2342_F420"/>
    <property type="match status" value="1"/>
</dbReference>
<dbReference type="GO" id="GO:0016787">
    <property type="term" value="F:hydrolase activity"/>
    <property type="evidence" value="ECO:0007669"/>
    <property type="project" value="UniProtKB-KW"/>
</dbReference>
<accession>A0A1H3X6Y3</accession>
<evidence type="ECO:0000313" key="1">
    <source>
        <dbReference type="EMBL" id="SDZ94701.1"/>
    </source>
</evidence>
<dbReference type="InterPro" id="IPR018766">
    <property type="entry name" value="Zinicin_2"/>
</dbReference>
<dbReference type="InterPro" id="IPR022454">
    <property type="entry name" value="CHP03883_F420-assoc"/>
</dbReference>
<gene>
    <name evidence="1" type="ORF">SAMN02910418_00616</name>
</gene>
<dbReference type="SUPFAM" id="SSF55486">
    <property type="entry name" value="Metalloproteases ('zincins'), catalytic domain"/>
    <property type="match status" value="1"/>
</dbReference>
<dbReference type="OrthoDB" id="142939at2"/>
<dbReference type="Pfam" id="PF10103">
    <property type="entry name" value="Zincin_2"/>
    <property type="match status" value="1"/>
</dbReference>
<name>A0A1H3X6Y3_9ACTO</name>
<dbReference type="EMBL" id="FNQV01000003">
    <property type="protein sequence ID" value="SDZ94701.1"/>
    <property type="molecule type" value="Genomic_DNA"/>
</dbReference>
<organism evidence="1 2">
    <name type="scientific">Bowdeniella nasicola</name>
    <dbReference type="NCBI Taxonomy" id="208480"/>
    <lineage>
        <taxon>Bacteria</taxon>
        <taxon>Bacillati</taxon>
        <taxon>Actinomycetota</taxon>
        <taxon>Actinomycetes</taxon>
        <taxon>Actinomycetales</taxon>
        <taxon>Actinomycetaceae</taxon>
        <taxon>Bowdeniella</taxon>
    </lineage>
</organism>
<dbReference type="InterPro" id="IPR042271">
    <property type="entry name" value="Zinicin_2_N"/>
</dbReference>
<dbReference type="AlphaFoldDB" id="A0A1H3X6Y3"/>
<sequence>MRSSLPSRSLLTSVEVMTSLSSPTALIAALTPAGDPGSKAQARAVVDVLRRSAAQAPAEVGRITGLHRAAEKAANVPVYVVDRPRFQAANRELFDVMIGESMPQVSMGRLDLGAALAFLSTKVLGQYDPFHKRLLLVAPNVLKVEKELNLDAMDFRLWVCLHETTHAVQFAAAPWLAEHLHKLTGTLLGDLEEHSEGSAQRFVAWLNQALRGDDDTPITEALLDEAMQETMAEVSAIMALLEGHADVVMDAISPARLPSVRRIRAAFDKRRMSPTGLEKVLRRGLGIEDKLAQYRDGAAFVRAVVEQVGHAGLNRVFESAEMLPSAAEIREPERWVERTAAREA</sequence>
<reference evidence="2" key="1">
    <citation type="submission" date="2016-10" db="EMBL/GenBank/DDBJ databases">
        <authorList>
            <person name="Varghese N."/>
            <person name="Submissions S."/>
        </authorList>
    </citation>
    <scope>NUCLEOTIDE SEQUENCE [LARGE SCALE GENOMIC DNA]</scope>
    <source>
        <strain evidence="2">KPR-1</strain>
    </source>
</reference>